<proteinExistence type="predicted"/>
<accession>A0A7W9X505</accession>
<dbReference type="RefSeq" id="WP_183558705.1">
    <property type="nucleotide sequence ID" value="NZ_JACHBX010000007.1"/>
</dbReference>
<feature type="compositionally biased region" description="Basic and acidic residues" evidence="1">
    <location>
        <begin position="39"/>
        <end position="53"/>
    </location>
</feature>
<dbReference type="EMBL" id="JACHBX010000007">
    <property type="protein sequence ID" value="MBB6136580.1"/>
    <property type="molecule type" value="Genomic_DNA"/>
</dbReference>
<sequence length="65" mass="7459">MSNKKVAMGGGHDITRESIARPSWLCYSLAPRRRRRLKRSDSEEKEGKKGLTKNEKHFIISPLCC</sequence>
<name>A0A7W9X505_9BURK</name>
<reference evidence="2 3" key="1">
    <citation type="submission" date="2020-08" db="EMBL/GenBank/DDBJ databases">
        <title>The Agave Microbiome: Exploring the role of microbial communities in plant adaptations to desert environments.</title>
        <authorList>
            <person name="Partida-Martinez L.P."/>
        </authorList>
    </citation>
    <scope>NUCLEOTIDE SEQUENCE [LARGE SCALE GENOMIC DNA]</scope>
    <source>
        <strain evidence="2 3">AT3.2</strain>
    </source>
</reference>
<comment type="caution">
    <text evidence="2">The sequence shown here is derived from an EMBL/GenBank/DDBJ whole genome shotgun (WGS) entry which is preliminary data.</text>
</comment>
<protein>
    <submittedName>
        <fullName evidence="2">Uncharacterized protein</fullName>
    </submittedName>
</protein>
<evidence type="ECO:0000313" key="3">
    <source>
        <dbReference type="Proteomes" id="UP000540787"/>
    </source>
</evidence>
<keyword evidence="3" id="KW-1185">Reference proteome</keyword>
<evidence type="ECO:0000256" key="1">
    <source>
        <dbReference type="SAM" id="MobiDB-lite"/>
    </source>
</evidence>
<organism evidence="2 3">
    <name type="scientific">Massilia aurea</name>
    <dbReference type="NCBI Taxonomy" id="373040"/>
    <lineage>
        <taxon>Bacteria</taxon>
        <taxon>Pseudomonadati</taxon>
        <taxon>Pseudomonadota</taxon>
        <taxon>Betaproteobacteria</taxon>
        <taxon>Burkholderiales</taxon>
        <taxon>Oxalobacteraceae</taxon>
        <taxon>Telluria group</taxon>
        <taxon>Massilia</taxon>
    </lineage>
</organism>
<gene>
    <name evidence="2" type="ORF">HD842_004771</name>
</gene>
<dbReference type="AlphaFoldDB" id="A0A7W9X505"/>
<dbReference type="Proteomes" id="UP000540787">
    <property type="component" value="Unassembled WGS sequence"/>
</dbReference>
<feature type="region of interest" description="Disordered" evidence="1">
    <location>
        <begin position="33"/>
        <end position="53"/>
    </location>
</feature>
<evidence type="ECO:0000313" key="2">
    <source>
        <dbReference type="EMBL" id="MBB6136580.1"/>
    </source>
</evidence>